<evidence type="ECO:0000313" key="1">
    <source>
        <dbReference type="EMBL" id="SUZ98361.1"/>
    </source>
</evidence>
<name>A0A381S4X6_9ZZZZ</name>
<evidence type="ECO:0008006" key="2">
    <source>
        <dbReference type="Google" id="ProtNLM"/>
    </source>
</evidence>
<protein>
    <recommendedName>
        <fullName evidence="2">Outer membrane protein beta-barrel domain-containing protein</fullName>
    </recommendedName>
</protein>
<accession>A0A381S4X6</accession>
<sequence length="219" mass="23805">MKIKIALKYGGFLLAITSIILTGNLDAAAQVKKNKLNELSSALSLEEYTAPATVFGGVGRKFPTLQAGLDLLILSSPHYNAYRNQLELSNRVYWGEWWYSDRWGVKGFLSEQSFTMFGTSGNSPQANTSHLGLLAKTQLSIAESWKISAGLGLAKTEFVLESQRKHGNSLVSEFRIGFKFSADLWTEAGILTIDSTSGSGSGDQRLGSTGYLIGLSYGF</sequence>
<organism evidence="1">
    <name type="scientific">marine metagenome</name>
    <dbReference type="NCBI Taxonomy" id="408172"/>
    <lineage>
        <taxon>unclassified sequences</taxon>
        <taxon>metagenomes</taxon>
        <taxon>ecological metagenomes</taxon>
    </lineage>
</organism>
<gene>
    <name evidence="1" type="ORF">METZ01_LOCUS51215</name>
</gene>
<dbReference type="EMBL" id="UINC01002598">
    <property type="protein sequence ID" value="SUZ98361.1"/>
    <property type="molecule type" value="Genomic_DNA"/>
</dbReference>
<proteinExistence type="predicted"/>
<reference evidence="1" key="1">
    <citation type="submission" date="2018-05" db="EMBL/GenBank/DDBJ databases">
        <authorList>
            <person name="Lanie J.A."/>
            <person name="Ng W.-L."/>
            <person name="Kazmierczak K.M."/>
            <person name="Andrzejewski T.M."/>
            <person name="Davidsen T.M."/>
            <person name="Wayne K.J."/>
            <person name="Tettelin H."/>
            <person name="Glass J.I."/>
            <person name="Rusch D."/>
            <person name="Podicherti R."/>
            <person name="Tsui H.-C.T."/>
            <person name="Winkler M.E."/>
        </authorList>
    </citation>
    <scope>NUCLEOTIDE SEQUENCE</scope>
</reference>
<dbReference type="AlphaFoldDB" id="A0A381S4X6"/>